<reference evidence="17" key="4">
    <citation type="submission" date="2023-08" db="EMBL/GenBank/DDBJ databases">
        <authorList>
            <person name="Guima S.E.S."/>
            <person name="Martins L.F."/>
            <person name="Silva A.M."/>
            <person name="Setubal J.C."/>
        </authorList>
    </citation>
    <scope>NUCLEOTIDE SEQUENCE</scope>
    <source>
        <strain evidence="17">ZC4RG45</strain>
    </source>
</reference>
<evidence type="ECO:0000256" key="5">
    <source>
        <dbReference type="ARBA" id="ARBA00022547"/>
    </source>
</evidence>
<keyword evidence="5 14" id="KW-0138">CF(0)</keyword>
<keyword evidence="16" id="KW-0175">Coiled coil</keyword>
<dbReference type="STRING" id="1111738.GCA_000427905_00442"/>
<evidence type="ECO:0000313" key="19">
    <source>
        <dbReference type="Proteomes" id="UP000249324"/>
    </source>
</evidence>
<comment type="function">
    <text evidence="14">Component of the F(0) channel, it forms part of the peripheral stalk, linking F(1) to F(0).</text>
</comment>
<dbReference type="Pfam" id="PF00430">
    <property type="entry name" value="ATP-synt_B"/>
    <property type="match status" value="1"/>
</dbReference>
<protein>
    <recommendedName>
        <fullName evidence="14">ATP synthase subunit b</fullName>
    </recommendedName>
    <alternativeName>
        <fullName evidence="14">ATP synthase F(0) sector subunit b</fullName>
    </alternativeName>
    <alternativeName>
        <fullName evidence="14">ATPase subunit I</fullName>
    </alternativeName>
    <alternativeName>
        <fullName evidence="14">F-type ATPase subunit b</fullName>
        <shortName evidence="14">F-ATPase subunit b</shortName>
    </alternativeName>
</protein>
<dbReference type="PANTHER" id="PTHR33445:SF1">
    <property type="entry name" value="ATP SYNTHASE SUBUNIT B"/>
    <property type="match status" value="1"/>
</dbReference>
<sequence>MTTAILLAAAEEHNPVFPKPAEIVLGLIAFGILVFVLWKFAVPKFEEAYAKRTEEIEGGIRKAEQAQAEAERARQQYTAQLAEAHSEAAKIRDDARLEAERIREEARAEAQAEAERIVAAGKAQLEAQRQQVIAELRAEYGRNAVELASRIVGEALEDETRRRRTVERFLAELDAQGARN</sequence>
<evidence type="ECO:0000256" key="3">
    <source>
        <dbReference type="ARBA" id="ARBA00022448"/>
    </source>
</evidence>
<evidence type="ECO:0000313" key="18">
    <source>
        <dbReference type="EMBL" id="PZM99872.1"/>
    </source>
</evidence>
<reference evidence="18" key="1">
    <citation type="submission" date="2018-05" db="EMBL/GenBank/DDBJ databases">
        <authorList>
            <person name="Lanie J.A."/>
            <person name="Ng W.-L."/>
            <person name="Kazmierczak K.M."/>
            <person name="Andrzejewski T.M."/>
            <person name="Davidsen T.M."/>
            <person name="Wayne K.J."/>
            <person name="Tettelin H."/>
            <person name="Glass J.I."/>
            <person name="Rusch D."/>
            <person name="Podicherti R."/>
            <person name="Tsui H.-C.T."/>
            <person name="Winkler M.E."/>
        </authorList>
    </citation>
    <scope>NUCLEOTIDE SEQUENCE</scope>
    <source>
        <strain evidence="18">ZC4RG45</strain>
    </source>
</reference>
<evidence type="ECO:0000256" key="11">
    <source>
        <dbReference type="ARBA" id="ARBA00023310"/>
    </source>
</evidence>
<evidence type="ECO:0000256" key="2">
    <source>
        <dbReference type="ARBA" id="ARBA00005513"/>
    </source>
</evidence>
<keyword evidence="8 14" id="KW-1133">Transmembrane helix</keyword>
<evidence type="ECO:0000256" key="7">
    <source>
        <dbReference type="ARBA" id="ARBA00022781"/>
    </source>
</evidence>
<comment type="function">
    <text evidence="12 14">F(1)F(0) ATP synthase produces ATP from ADP in the presence of a proton or sodium gradient. F-type ATPases consist of two structural domains, F(1) containing the extramembraneous catalytic core and F(0) containing the membrane proton channel, linked together by a central stalk and a peripheral stalk. During catalysis, ATP synthesis in the catalytic domain of F(1) is coupled via a rotary mechanism of the central stalk subunits to proton translocation.</text>
</comment>
<feature type="transmembrane region" description="Helical" evidence="14">
    <location>
        <begin position="23"/>
        <end position="42"/>
    </location>
</feature>
<dbReference type="InterPro" id="IPR005864">
    <property type="entry name" value="ATP_synth_F0_bsu_bac"/>
</dbReference>
<evidence type="ECO:0000256" key="1">
    <source>
        <dbReference type="ARBA" id="ARBA00004162"/>
    </source>
</evidence>
<comment type="subcellular location">
    <subcellularLocation>
        <location evidence="1 14">Cell membrane</location>
        <topology evidence="1 14">Single-pass membrane protein</topology>
    </subcellularLocation>
</comment>
<keyword evidence="9 14" id="KW-0406">Ion transport</keyword>
<dbReference type="GO" id="GO:0046933">
    <property type="term" value="F:proton-transporting ATP synthase activity, rotational mechanism"/>
    <property type="evidence" value="ECO:0007669"/>
    <property type="project" value="UniProtKB-UniRule"/>
</dbReference>
<dbReference type="Gene3D" id="1.20.5.620">
    <property type="entry name" value="F1F0 ATP synthase subunit B, membrane domain"/>
    <property type="match status" value="1"/>
</dbReference>
<evidence type="ECO:0000256" key="9">
    <source>
        <dbReference type="ARBA" id="ARBA00023065"/>
    </source>
</evidence>
<comment type="caution">
    <text evidence="18">The sequence shown here is derived from an EMBL/GenBank/DDBJ whole genome shotgun (WGS) entry which is preliminary data.</text>
</comment>
<evidence type="ECO:0000256" key="16">
    <source>
        <dbReference type="SAM" id="Coils"/>
    </source>
</evidence>
<reference evidence="17" key="2">
    <citation type="submission" date="2018-05" db="EMBL/GenBank/DDBJ databases">
        <authorList>
            <person name="Moura L."/>
            <person name="Setubal J.C."/>
        </authorList>
    </citation>
    <scope>NUCLEOTIDE SEQUENCE</scope>
    <source>
        <strain evidence="17">ZC4RG45</strain>
    </source>
</reference>
<keyword evidence="3 14" id="KW-0813">Transport</keyword>
<dbReference type="SUPFAM" id="SSF81573">
    <property type="entry name" value="F1F0 ATP synthase subunit B, membrane domain"/>
    <property type="match status" value="1"/>
</dbReference>
<evidence type="ECO:0000256" key="4">
    <source>
        <dbReference type="ARBA" id="ARBA00022475"/>
    </source>
</evidence>
<dbReference type="GO" id="GO:0046961">
    <property type="term" value="F:proton-transporting ATPase activity, rotational mechanism"/>
    <property type="evidence" value="ECO:0007669"/>
    <property type="project" value="TreeGrafter"/>
</dbReference>
<dbReference type="NCBIfam" id="TIGR01144">
    <property type="entry name" value="ATP_synt_b"/>
    <property type="match status" value="1"/>
</dbReference>
<keyword evidence="7 14" id="KW-0375">Hydrogen ion transport</keyword>
<dbReference type="InterPro" id="IPR050059">
    <property type="entry name" value="ATP_synthase_B_chain"/>
</dbReference>
<dbReference type="AlphaFoldDB" id="A0A2W4JL47"/>
<evidence type="ECO:0000256" key="13">
    <source>
        <dbReference type="ARBA" id="ARBA00025830"/>
    </source>
</evidence>
<keyword evidence="4 14" id="KW-1003">Cell membrane</keyword>
<evidence type="ECO:0000256" key="14">
    <source>
        <dbReference type="HAMAP-Rule" id="MF_01398"/>
    </source>
</evidence>
<evidence type="ECO:0000256" key="8">
    <source>
        <dbReference type="ARBA" id="ARBA00022989"/>
    </source>
</evidence>
<reference evidence="17 19" key="3">
    <citation type="journal article" date="2021" name="BMC Genomics">
        <title>Genome-resolved metagenome and metatranscriptome analyses of thermophilic composting reveal key bacterial players and their metabolic interactions.</title>
        <authorList>
            <person name="Braga L.P.P."/>
            <person name="Pereira R.V."/>
            <person name="Martins L.F."/>
            <person name="Moura L.M.S."/>
            <person name="Sanchez F.B."/>
            <person name="Patane J.S.L."/>
            <person name="da Silva A.M."/>
            <person name="Setubal J.C."/>
        </authorList>
    </citation>
    <scope>NUCLEOTIDE SEQUENCE [LARGE SCALE GENOMIC DNA]</scope>
    <source>
        <strain evidence="17">ZC4RG45</strain>
    </source>
</reference>
<comment type="subunit">
    <text evidence="13 14">F-type ATPases have 2 components, F(1) - the catalytic core - and F(0) - the membrane proton channel. F(1) has five subunits: alpha(3), beta(3), gamma(1), delta(1), epsilon(1). F(0) has three main subunits: a(1), b(2) and c(10-14). The alpha and beta chains form an alternating ring which encloses part of the gamma chain. F(1) is attached to F(0) by a central stalk formed by the gamma and epsilon chains, while a peripheral stalk is formed by the delta and b chains.</text>
</comment>
<evidence type="ECO:0000256" key="10">
    <source>
        <dbReference type="ARBA" id="ARBA00023136"/>
    </source>
</evidence>
<dbReference type="GO" id="GO:0005886">
    <property type="term" value="C:plasma membrane"/>
    <property type="evidence" value="ECO:0007669"/>
    <property type="project" value="UniProtKB-SubCell"/>
</dbReference>
<organism evidence="18">
    <name type="scientific">Thermocrispum agreste</name>
    <dbReference type="NCBI Taxonomy" id="37925"/>
    <lineage>
        <taxon>Bacteria</taxon>
        <taxon>Bacillati</taxon>
        <taxon>Actinomycetota</taxon>
        <taxon>Actinomycetes</taxon>
        <taxon>Pseudonocardiales</taxon>
        <taxon>Pseudonocardiaceae</taxon>
        <taxon>Thermocrispum</taxon>
    </lineage>
</organism>
<dbReference type="CDD" id="cd06503">
    <property type="entry name" value="ATP-synt_Fo_b"/>
    <property type="match status" value="1"/>
</dbReference>
<dbReference type="InterPro" id="IPR028987">
    <property type="entry name" value="ATP_synth_B-like_membr_sf"/>
</dbReference>
<evidence type="ECO:0000256" key="15">
    <source>
        <dbReference type="RuleBase" id="RU003848"/>
    </source>
</evidence>
<evidence type="ECO:0000256" key="6">
    <source>
        <dbReference type="ARBA" id="ARBA00022692"/>
    </source>
</evidence>
<name>A0A2W4JL47_9PSEU</name>
<keyword evidence="6 14" id="KW-0812">Transmembrane</keyword>
<dbReference type="PANTHER" id="PTHR33445">
    <property type="entry name" value="ATP SYNTHASE SUBUNIT B', CHLOROPLASTIC"/>
    <property type="match status" value="1"/>
</dbReference>
<feature type="coiled-coil region" evidence="16">
    <location>
        <begin position="56"/>
        <end position="116"/>
    </location>
</feature>
<gene>
    <name evidence="14" type="primary">atpF</name>
    <name evidence="17" type="ORF">DIU77_005935</name>
    <name evidence="18" type="ORF">DIU77_04850</name>
</gene>
<dbReference type="GO" id="GO:0045259">
    <property type="term" value="C:proton-transporting ATP synthase complex"/>
    <property type="evidence" value="ECO:0007669"/>
    <property type="project" value="UniProtKB-KW"/>
</dbReference>
<dbReference type="HAMAP" id="MF_01398">
    <property type="entry name" value="ATP_synth_b_bprime"/>
    <property type="match status" value="1"/>
</dbReference>
<keyword evidence="10 14" id="KW-0472">Membrane</keyword>
<comment type="similarity">
    <text evidence="2 14 15">Belongs to the ATPase B chain family.</text>
</comment>
<keyword evidence="11 14" id="KW-0066">ATP synthesis</keyword>
<evidence type="ECO:0000313" key="17">
    <source>
        <dbReference type="EMBL" id="MFO7191765.1"/>
    </source>
</evidence>
<accession>A0A2W4JL47</accession>
<dbReference type="EMBL" id="QGUI02000048">
    <property type="protein sequence ID" value="MFO7191765.1"/>
    <property type="molecule type" value="Genomic_DNA"/>
</dbReference>
<dbReference type="Proteomes" id="UP000249324">
    <property type="component" value="Unassembled WGS sequence"/>
</dbReference>
<dbReference type="NCBIfam" id="NF004412">
    <property type="entry name" value="PRK05759.1-3"/>
    <property type="match status" value="1"/>
</dbReference>
<dbReference type="InterPro" id="IPR002146">
    <property type="entry name" value="ATP_synth_b/b'su_bac/chlpt"/>
</dbReference>
<evidence type="ECO:0000256" key="12">
    <source>
        <dbReference type="ARBA" id="ARBA00025198"/>
    </source>
</evidence>
<dbReference type="EMBL" id="QGUI01000127">
    <property type="protein sequence ID" value="PZM99872.1"/>
    <property type="molecule type" value="Genomic_DNA"/>
</dbReference>
<proteinExistence type="inferred from homology"/>